<evidence type="ECO:0000313" key="5">
    <source>
        <dbReference type="WBParaSite" id="Pan_g17978.t1"/>
    </source>
</evidence>
<sequence>MTLQVYSAMSSMSPLLNVIPVTSPERTPPKSPCPSPRRPNNQFLSKIPEYLNDVPRPLGDSPDEAAVLRVGIEQPLEEFDTPKSSKISKSRLNRITFLDAPDTYEHPVALSFSEDSGTVEDEIPKAMNTGIKPFYVRNGGLMPSPKLDSFLLRLKSEFASITEFVGPLGPNTFKRVARLCSLPSFVGCSLFEAVEKFTGDAVVTFESFEKFYRAMAAENNDLPSKLMYILTTSIHGRPQKTLKMGDFFPLFTHVIRLHPCFSFLHGFVESINSFARVSEVLAFFTISGRSTISIPQLRASTFCADLLKLDDETINSEDVDMLSYIQFYVIRAAFEKDMSMYFTLMYDDLLNYDNGGFNGELIRRYIQQFGSKGITITDFAVLMFAHHEKDHPSSVRFWFRLCDLDDDGYLTFEDLYPLYRDIHFKMVLQYKNFTPISAGDYLLKAADCIKPIDNIMTMRISCGDIIKSGKAEEFFDYFVHAWNAHALEATDDRRSWEEPQSKWRVFCEDKYAFLQEEDQQCRSSANPAPKLDDDGVTAKDGDEMVSLDVIETLRSYGFFGVST</sequence>
<dbReference type="InterPro" id="IPR018247">
    <property type="entry name" value="EF_Hand_1_Ca_BS"/>
</dbReference>
<dbReference type="InterPro" id="IPR011992">
    <property type="entry name" value="EF-hand-dom_pair"/>
</dbReference>
<dbReference type="Proteomes" id="UP000492821">
    <property type="component" value="Unassembled WGS sequence"/>
</dbReference>
<evidence type="ECO:0000256" key="2">
    <source>
        <dbReference type="SAM" id="MobiDB-lite"/>
    </source>
</evidence>
<dbReference type="WBParaSite" id="Pan_g17978.t1">
    <property type="protein sequence ID" value="Pan_g17978.t1"/>
    <property type="gene ID" value="Pan_g17978"/>
</dbReference>
<organism evidence="4 5">
    <name type="scientific">Panagrellus redivivus</name>
    <name type="common">Microworm</name>
    <dbReference type="NCBI Taxonomy" id="6233"/>
    <lineage>
        <taxon>Eukaryota</taxon>
        <taxon>Metazoa</taxon>
        <taxon>Ecdysozoa</taxon>
        <taxon>Nematoda</taxon>
        <taxon>Chromadorea</taxon>
        <taxon>Rhabditida</taxon>
        <taxon>Tylenchina</taxon>
        <taxon>Panagrolaimomorpha</taxon>
        <taxon>Panagrolaimoidea</taxon>
        <taxon>Panagrolaimidae</taxon>
        <taxon>Panagrellus</taxon>
    </lineage>
</organism>
<dbReference type="GO" id="GO:0019888">
    <property type="term" value="F:protein phosphatase regulator activity"/>
    <property type="evidence" value="ECO:0007669"/>
    <property type="project" value="TreeGrafter"/>
</dbReference>
<dbReference type="PROSITE" id="PS50222">
    <property type="entry name" value="EF_HAND_2"/>
    <property type="match status" value="1"/>
</dbReference>
<dbReference type="SUPFAM" id="SSF47473">
    <property type="entry name" value="EF-hand"/>
    <property type="match status" value="1"/>
</dbReference>
<keyword evidence="1" id="KW-0106">Calcium</keyword>
<protein>
    <submittedName>
        <fullName evidence="5">EF-hand domain-containing protein</fullName>
    </submittedName>
</protein>
<dbReference type="PANTHER" id="PTHR14095:SF0">
    <property type="entry name" value="MIP22305P"/>
    <property type="match status" value="1"/>
</dbReference>
<dbReference type="AlphaFoldDB" id="A0A7E4V8Q0"/>
<dbReference type="GO" id="GO:0005509">
    <property type="term" value="F:calcium ion binding"/>
    <property type="evidence" value="ECO:0007669"/>
    <property type="project" value="InterPro"/>
</dbReference>
<dbReference type="InterPro" id="IPR002048">
    <property type="entry name" value="EF_hand_dom"/>
</dbReference>
<accession>A0A7E4V8Q0</accession>
<dbReference type="PANTHER" id="PTHR14095">
    <property type="entry name" value="PHOSPHATASE 2A REGULATORY SUBUNIT-RELATED"/>
    <property type="match status" value="1"/>
</dbReference>
<dbReference type="GO" id="GO:0000159">
    <property type="term" value="C:protein phosphatase type 2A complex"/>
    <property type="evidence" value="ECO:0007669"/>
    <property type="project" value="TreeGrafter"/>
</dbReference>
<dbReference type="PROSITE" id="PS00018">
    <property type="entry name" value="EF_HAND_1"/>
    <property type="match status" value="1"/>
</dbReference>
<feature type="domain" description="EF-hand" evidence="3">
    <location>
        <begin position="390"/>
        <end position="425"/>
    </location>
</feature>
<evidence type="ECO:0000313" key="4">
    <source>
        <dbReference type="Proteomes" id="UP000492821"/>
    </source>
</evidence>
<reference evidence="5" key="2">
    <citation type="submission" date="2020-10" db="UniProtKB">
        <authorList>
            <consortium name="WormBaseParasite"/>
        </authorList>
    </citation>
    <scope>IDENTIFICATION</scope>
</reference>
<feature type="region of interest" description="Disordered" evidence="2">
    <location>
        <begin position="21"/>
        <end position="43"/>
    </location>
</feature>
<evidence type="ECO:0000256" key="1">
    <source>
        <dbReference type="ARBA" id="ARBA00022837"/>
    </source>
</evidence>
<name>A0A7E4V8Q0_PANRE</name>
<evidence type="ECO:0000259" key="3">
    <source>
        <dbReference type="PROSITE" id="PS50222"/>
    </source>
</evidence>
<proteinExistence type="predicted"/>
<keyword evidence="4" id="KW-1185">Reference proteome</keyword>
<dbReference type="Gene3D" id="1.10.238.230">
    <property type="match status" value="1"/>
</dbReference>
<dbReference type="Gene3D" id="1.10.238.10">
    <property type="entry name" value="EF-hand"/>
    <property type="match status" value="1"/>
</dbReference>
<reference evidence="4" key="1">
    <citation type="journal article" date="2013" name="Genetics">
        <title>The draft genome and transcriptome of Panagrellus redivivus are shaped by the harsh demands of a free-living lifestyle.</title>
        <authorList>
            <person name="Srinivasan J."/>
            <person name="Dillman A.R."/>
            <person name="Macchietto M.G."/>
            <person name="Heikkinen L."/>
            <person name="Lakso M."/>
            <person name="Fracchia K.M."/>
            <person name="Antoshechkin I."/>
            <person name="Mortazavi A."/>
            <person name="Wong G."/>
            <person name="Sternberg P.W."/>
        </authorList>
    </citation>
    <scope>NUCLEOTIDE SEQUENCE [LARGE SCALE GENOMIC DNA]</scope>
    <source>
        <strain evidence="4">MT8872</strain>
    </source>
</reference>